<gene>
    <name evidence="1" type="ORF">NX722_16300</name>
</gene>
<dbReference type="InterPro" id="IPR010352">
    <property type="entry name" value="DUF945"/>
</dbReference>
<comment type="caution">
    <text evidence="1">The sequence shown here is derived from an EMBL/GenBank/DDBJ whole genome shotgun (WGS) entry which is preliminary data.</text>
</comment>
<dbReference type="EMBL" id="JAPFCC010000001">
    <property type="protein sequence ID" value="MCW7554152.1"/>
    <property type="molecule type" value="Genomic_DNA"/>
</dbReference>
<proteinExistence type="predicted"/>
<dbReference type="RefSeq" id="WP_262563886.1">
    <property type="nucleotide sequence ID" value="NZ_JAPFCC010000001.1"/>
</dbReference>
<reference evidence="1 2" key="1">
    <citation type="submission" date="2022-10" db="EMBL/GenBank/DDBJ databases">
        <title>High-quality genome sequences of two octocoral-associated bacteria, Endozoicomonas euniceicola EF212 and Endozoicomonas gorgoniicola PS125.</title>
        <authorList>
            <person name="Chiou Y.-J."/>
            <person name="Chen Y.-H."/>
        </authorList>
    </citation>
    <scope>NUCLEOTIDE SEQUENCE [LARGE SCALE GENOMIC DNA]</scope>
    <source>
        <strain evidence="1 2">PS125</strain>
    </source>
</reference>
<accession>A0ABT3MXR6</accession>
<evidence type="ECO:0000313" key="1">
    <source>
        <dbReference type="EMBL" id="MCW7554152.1"/>
    </source>
</evidence>
<name>A0ABT3MXR6_9GAMM</name>
<sequence>MTNTKKLWISGMAGLAGLAVLGMPALNGFILESRLKNDLVNLAEQHDYRVENLSISRGYGSTDLELTLQGTGLRKINGQALELTGTLNHGSLFSVPGMISGDLDVNYYTYEQGVRFTMPGTISGSMNLNGSVSARLTTEGIEWPLDPESVLTLQVDPAEGQLTSQGSGTVAVDMEPLVWTVHENSEPLFRMAMNSPVVEFSTHEQSWSMTAPEVSYSVPSVSSDVLLVVDNFQAEGEQTTANDQLSSHMVMSTGSVTVPLLSDQGLDNLIEGLSISSSVENLDRNLLERIPELLGRGDAEQVMSVDDAGLWLRDLISTQPRIAVDEVSVQTSKGHFSFAFDLTGTDKTKAFVEQFLDNPPQTPIEESLMTHAAMQSLAVSASVHLSDELLDWGCEYIPQQMVQEQGGKPAEAVLYTSMCQTMVNSGDFLTASCLQFQDSGEQMQCLNSMQQAKAVWQESRTLKMALEDGLLMLNGVELTQFPL</sequence>
<protein>
    <submittedName>
        <fullName evidence="1">YdgA family protein</fullName>
    </submittedName>
</protein>
<dbReference type="Pfam" id="PF06097">
    <property type="entry name" value="DUF945"/>
    <property type="match status" value="1"/>
</dbReference>
<evidence type="ECO:0000313" key="2">
    <source>
        <dbReference type="Proteomes" id="UP001209854"/>
    </source>
</evidence>
<dbReference type="Proteomes" id="UP001209854">
    <property type="component" value="Unassembled WGS sequence"/>
</dbReference>
<organism evidence="1 2">
    <name type="scientific">Endozoicomonas gorgoniicola</name>
    <dbReference type="NCBI Taxonomy" id="1234144"/>
    <lineage>
        <taxon>Bacteria</taxon>
        <taxon>Pseudomonadati</taxon>
        <taxon>Pseudomonadota</taxon>
        <taxon>Gammaproteobacteria</taxon>
        <taxon>Oceanospirillales</taxon>
        <taxon>Endozoicomonadaceae</taxon>
        <taxon>Endozoicomonas</taxon>
    </lineage>
</organism>
<keyword evidence="2" id="KW-1185">Reference proteome</keyword>